<dbReference type="CDD" id="cd23339">
    <property type="entry name" value="beta-trefoil_FSCN_fungal_FRG1-like"/>
    <property type="match status" value="1"/>
</dbReference>
<evidence type="ECO:0000256" key="1">
    <source>
        <dbReference type="ARBA" id="ARBA00004604"/>
    </source>
</evidence>
<dbReference type="GO" id="GO:0071013">
    <property type="term" value="C:catalytic step 2 spliceosome"/>
    <property type="evidence" value="ECO:0007669"/>
    <property type="project" value="TreeGrafter"/>
</dbReference>
<evidence type="ECO:0000256" key="3">
    <source>
        <dbReference type="ARBA" id="ARBA00023242"/>
    </source>
</evidence>
<name>A0A0M9VQX0_9BASI</name>
<dbReference type="SUPFAM" id="SSF50405">
    <property type="entry name" value="Actin-crosslinking proteins"/>
    <property type="match status" value="1"/>
</dbReference>
<evidence type="ECO:0000256" key="4">
    <source>
        <dbReference type="SAM" id="MobiDB-lite"/>
    </source>
</evidence>
<dbReference type="GO" id="GO:0051015">
    <property type="term" value="F:actin filament binding"/>
    <property type="evidence" value="ECO:0007669"/>
    <property type="project" value="TreeGrafter"/>
</dbReference>
<dbReference type="AlphaFoldDB" id="A0A0M9VQX0"/>
<comment type="caution">
    <text evidence="5">The sequence shown here is derived from an EMBL/GenBank/DDBJ whole genome shotgun (WGS) entry which is preliminary data.</text>
</comment>
<keyword evidence="3" id="KW-0539">Nucleus</keyword>
<feature type="region of interest" description="Disordered" evidence="4">
    <location>
        <begin position="1"/>
        <end position="41"/>
    </location>
</feature>
<dbReference type="VEuPathDB" id="FungiDB:Malapachy_3047"/>
<dbReference type="Proteomes" id="UP000037751">
    <property type="component" value="Unassembled WGS sequence"/>
</dbReference>
<sequence length="306" mass="34365">MTGKSMRLTFKGDKPKRKRTKSSDEKRASKRAQVTGDESDVEMYGGDEQAWVPPATCGEVTGPTFVHQRQQNGSALVLTYNAPLSQVETTTVEQPDIPLEMVEDGATIAATDVAPNTVHQVWVATNIPMSSKWTLKSTQGTFLGCDKYGEVIATNEARGPQEEWTLYQVDVMPSSDDRILAGPRRGFAFQSMYGGYLALDDPTETQAKRRLRADGQEVTSLSVWDLNVQWKFRHAYRQMHRATKVAPTAQASLLDEERLSRSRQGWNAGTSHHFTKESRRELVQAQREGRLAEAMLDRRAKLKIYI</sequence>
<dbReference type="RefSeq" id="XP_017993621.1">
    <property type="nucleotide sequence ID" value="XM_018137526.1"/>
</dbReference>
<reference evidence="5 6" key="1">
    <citation type="submission" date="2015-07" db="EMBL/GenBank/DDBJ databases">
        <title>Draft Genome Sequence of Malassezia furfur CBS1878 and Malassezia pachydermatis CBS1879.</title>
        <authorList>
            <person name="Triana S."/>
            <person name="Ohm R."/>
            <person name="Gonzalez A."/>
            <person name="DeCock H."/>
            <person name="Restrepo S."/>
            <person name="Celis A."/>
        </authorList>
    </citation>
    <scope>NUCLEOTIDE SEQUENCE [LARGE SCALE GENOMIC DNA]</scope>
    <source>
        <strain evidence="5 6">CBS 1879</strain>
    </source>
</reference>
<proteinExistence type="inferred from homology"/>
<comment type="subcellular location">
    <subcellularLocation>
        <location evidence="1">Nucleus</location>
        <location evidence="1">Nucleolus</location>
    </subcellularLocation>
</comment>
<dbReference type="GO" id="GO:0005730">
    <property type="term" value="C:nucleolus"/>
    <property type="evidence" value="ECO:0007669"/>
    <property type="project" value="UniProtKB-SubCell"/>
</dbReference>
<accession>A0A0M9VQX0</accession>
<dbReference type="PANTHER" id="PTHR12928">
    <property type="entry name" value="FRG1 PROTEIN"/>
    <property type="match status" value="1"/>
</dbReference>
<evidence type="ECO:0008006" key="7">
    <source>
        <dbReference type="Google" id="ProtNLM"/>
    </source>
</evidence>
<evidence type="ECO:0000313" key="6">
    <source>
        <dbReference type="Proteomes" id="UP000037751"/>
    </source>
</evidence>
<dbReference type="GeneID" id="28729402"/>
<keyword evidence="6" id="KW-1185">Reference proteome</keyword>
<protein>
    <recommendedName>
        <fullName evidence="7">FRG1-like family-domain-containing protein</fullName>
    </recommendedName>
</protein>
<evidence type="ECO:0000256" key="2">
    <source>
        <dbReference type="ARBA" id="ARBA00010878"/>
    </source>
</evidence>
<gene>
    <name evidence="5" type="ORF">Malapachy_3047</name>
</gene>
<dbReference type="InterPro" id="IPR010414">
    <property type="entry name" value="FRG1"/>
</dbReference>
<evidence type="ECO:0000313" key="5">
    <source>
        <dbReference type="EMBL" id="KOS15989.1"/>
    </source>
</evidence>
<dbReference type="Gene3D" id="2.80.10.50">
    <property type="match status" value="1"/>
</dbReference>
<organism evidence="5 6">
    <name type="scientific">Malassezia pachydermatis</name>
    <dbReference type="NCBI Taxonomy" id="77020"/>
    <lineage>
        <taxon>Eukaryota</taxon>
        <taxon>Fungi</taxon>
        <taxon>Dikarya</taxon>
        <taxon>Basidiomycota</taxon>
        <taxon>Ustilaginomycotina</taxon>
        <taxon>Malasseziomycetes</taxon>
        <taxon>Malasseziales</taxon>
        <taxon>Malasseziaceae</taxon>
        <taxon>Malassezia</taxon>
    </lineage>
</organism>
<dbReference type="EMBL" id="LGAV01000001">
    <property type="protein sequence ID" value="KOS15989.1"/>
    <property type="molecule type" value="Genomic_DNA"/>
</dbReference>
<dbReference type="STRING" id="77020.A0A0M9VQX0"/>
<comment type="similarity">
    <text evidence="2">Belongs to the FRG1 family.</text>
</comment>
<dbReference type="Pfam" id="PF06229">
    <property type="entry name" value="FRG1"/>
    <property type="match status" value="1"/>
</dbReference>
<dbReference type="OrthoDB" id="5539371at2759"/>
<dbReference type="PANTHER" id="PTHR12928:SF0">
    <property type="entry name" value="FSHD REGION GENE 1"/>
    <property type="match status" value="1"/>
</dbReference>
<dbReference type="InterPro" id="IPR008999">
    <property type="entry name" value="Actin-crosslinking"/>
</dbReference>